<dbReference type="Gene3D" id="3.10.450.50">
    <property type="match status" value="1"/>
</dbReference>
<evidence type="ECO:0000313" key="2">
    <source>
        <dbReference type="Proteomes" id="UP000031553"/>
    </source>
</evidence>
<dbReference type="InterPro" id="IPR024507">
    <property type="entry name" value="AtzH-like"/>
</dbReference>
<dbReference type="NCBIfam" id="NF033625">
    <property type="entry name" value="HpxZ"/>
    <property type="match status" value="1"/>
</dbReference>
<evidence type="ECO:0000313" key="1">
    <source>
        <dbReference type="EMBL" id="KPH86453.1"/>
    </source>
</evidence>
<evidence type="ECO:0008006" key="3">
    <source>
        <dbReference type="Google" id="ProtNLM"/>
    </source>
</evidence>
<organism evidence="1 2">
    <name type="scientific">Komagataeibacter intermedius AF2</name>
    <dbReference type="NCBI Taxonomy" id="1458464"/>
    <lineage>
        <taxon>Bacteria</taxon>
        <taxon>Pseudomonadati</taxon>
        <taxon>Pseudomonadota</taxon>
        <taxon>Alphaproteobacteria</taxon>
        <taxon>Acetobacterales</taxon>
        <taxon>Acetobacteraceae</taxon>
        <taxon>Komagataeibacter</taxon>
    </lineage>
</organism>
<dbReference type="Pfam" id="PF11533">
    <property type="entry name" value="AtzH-like"/>
    <property type="match status" value="1"/>
</dbReference>
<sequence>MQRLQPRHNVTITFYGNIMSPVLNRPEIVAELTAMSDRYEKALGENNLQELDALFYHGPETVRYGVGETLYGFDEIAAFRRNRTGGSPPRDVLRRHITAIGTDAGTVDLEFRRHGGERIGRQSQTWIRTPDGWKVIAAHVSLMADIS</sequence>
<reference evidence="1 2" key="1">
    <citation type="submission" date="2015-07" db="EMBL/GenBank/DDBJ databases">
        <title>Draft Genome Sequence of Komagataeibacter intermedius Strain AF2, Isolated from Kombucha Tea.</title>
        <authorList>
            <person name="Santos R.A."/>
            <person name="Berretta A.A."/>
            <person name="Barud H.S."/>
            <person name="Ribeiro S.J."/>
            <person name="Gonzalez-Garcia L.N."/>
            <person name="Zucchi T.D."/>
            <person name="Goldman G.H."/>
            <person name="Riano-Pachon D.M."/>
        </authorList>
    </citation>
    <scope>NUCLEOTIDE SEQUENCE [LARGE SCALE GENOMIC DNA]</scope>
    <source>
        <strain evidence="1 2">AF2</strain>
    </source>
</reference>
<accession>A0A0N0MEH6</accession>
<comment type="caution">
    <text evidence="1">The sequence shown here is derived from an EMBL/GenBank/DDBJ whole genome shotgun (WGS) entry which is preliminary data.</text>
</comment>
<proteinExistence type="predicted"/>
<dbReference type="SUPFAM" id="SSF54427">
    <property type="entry name" value="NTF2-like"/>
    <property type="match status" value="1"/>
</dbReference>
<dbReference type="InterPro" id="IPR032710">
    <property type="entry name" value="NTF2-like_dom_sf"/>
</dbReference>
<dbReference type="AlphaFoldDB" id="A0A0N0MEH6"/>
<gene>
    <name evidence="1" type="ORF">GLUCOINTEAF2_0202761</name>
</gene>
<dbReference type="EMBL" id="JUFX02000201">
    <property type="protein sequence ID" value="KPH86453.1"/>
    <property type="molecule type" value="Genomic_DNA"/>
</dbReference>
<name>A0A0N0MEH6_9PROT</name>
<dbReference type="Proteomes" id="UP000031553">
    <property type="component" value="Unassembled WGS sequence"/>
</dbReference>
<protein>
    <recommendedName>
        <fullName evidence="3">DUF4440 domain-containing protein</fullName>
    </recommendedName>
</protein>